<dbReference type="AlphaFoldDB" id="U6K9P6"/>
<reference evidence="2" key="1">
    <citation type="submission" date="2013-10" db="EMBL/GenBank/DDBJ databases">
        <title>Genomic analysis of the causative agents of coccidiosis in chickens.</title>
        <authorList>
            <person name="Reid A.J."/>
            <person name="Blake D."/>
            <person name="Billington K."/>
            <person name="Browne H."/>
            <person name="Dunn M."/>
            <person name="Hung S."/>
            <person name="Kawahara F."/>
            <person name="Miranda-Saavedra D."/>
            <person name="Mourier T."/>
            <person name="Nagra H."/>
            <person name="Otto T.D."/>
            <person name="Rawlings N."/>
            <person name="Sanchez A."/>
            <person name="Sanders M."/>
            <person name="Subramaniam C."/>
            <person name="Tay Y."/>
            <person name="Dear P."/>
            <person name="Doerig C."/>
            <person name="Gruber A."/>
            <person name="Parkinson J."/>
            <person name="Shirley M."/>
            <person name="Wan K.L."/>
            <person name="Berriman M."/>
            <person name="Tomley F."/>
            <person name="Pain A."/>
        </authorList>
    </citation>
    <scope>NUCLEOTIDE SEQUENCE [LARGE SCALE GENOMIC DNA]</scope>
    <source>
        <strain evidence="2">Houghton</strain>
    </source>
</reference>
<protein>
    <submittedName>
        <fullName evidence="2">Uncharacterized protein</fullName>
    </submittedName>
</protein>
<dbReference type="OrthoDB" id="347609at2759"/>
<accession>U6K9P6</accession>
<feature type="region of interest" description="Disordered" evidence="1">
    <location>
        <begin position="1"/>
        <end position="70"/>
    </location>
</feature>
<dbReference type="GeneID" id="25376586"/>
<dbReference type="EMBL" id="HG685356">
    <property type="protein sequence ID" value="CDJ33531.1"/>
    <property type="molecule type" value="Genomic_DNA"/>
</dbReference>
<reference evidence="2" key="2">
    <citation type="submission" date="2013-10" db="EMBL/GenBank/DDBJ databases">
        <authorList>
            <person name="Aslett M."/>
        </authorList>
    </citation>
    <scope>NUCLEOTIDE SEQUENCE [LARGE SCALE GENOMIC DNA]</scope>
    <source>
        <strain evidence="2">Houghton</strain>
    </source>
</reference>
<dbReference type="VEuPathDB" id="ToxoDB:EMH_0016430"/>
<organism evidence="2 3">
    <name type="scientific">Eimeria mitis</name>
    <dbReference type="NCBI Taxonomy" id="44415"/>
    <lineage>
        <taxon>Eukaryota</taxon>
        <taxon>Sar</taxon>
        <taxon>Alveolata</taxon>
        <taxon>Apicomplexa</taxon>
        <taxon>Conoidasida</taxon>
        <taxon>Coccidia</taxon>
        <taxon>Eucoccidiorida</taxon>
        <taxon>Eimeriorina</taxon>
        <taxon>Eimeriidae</taxon>
        <taxon>Eimeria</taxon>
    </lineage>
</organism>
<evidence type="ECO:0000256" key="1">
    <source>
        <dbReference type="SAM" id="MobiDB-lite"/>
    </source>
</evidence>
<proteinExistence type="predicted"/>
<gene>
    <name evidence="2" type="ORF">EMH_0016430</name>
</gene>
<dbReference type="Proteomes" id="UP000030744">
    <property type="component" value="Unassembled WGS sequence"/>
</dbReference>
<feature type="compositionally biased region" description="Polar residues" evidence="1">
    <location>
        <begin position="1"/>
        <end position="12"/>
    </location>
</feature>
<name>U6K9P6_9EIME</name>
<keyword evidence="3" id="KW-1185">Reference proteome</keyword>
<dbReference type="RefSeq" id="XP_013356095.1">
    <property type="nucleotide sequence ID" value="XM_013500641.1"/>
</dbReference>
<evidence type="ECO:0000313" key="3">
    <source>
        <dbReference type="Proteomes" id="UP000030744"/>
    </source>
</evidence>
<sequence length="282" mass="31553">MLSPSLQASGQRVRTADVNPGLDPDSWLESIPSIDSHPEQEARGEPSPVTDDGSMAGQVLASPASTQGHPEGLREILQTGDIRKHPYVRLPVLEEDVVPKCIRVSALFSKDQKTFYQYGYLVTVRELLHRRKLSQEDADSLVQTIERLVATSWFKSKKGPTGPSPICIVDTLGMYFLAFDAIICAVELLGDAMQLPLWWEKFTASFTTSFPLASPGSRGREVTRFHIVLARRLSAALEIYKRGMRPPLPEVVTLKKLLFCYPLGRHKFKSLYWAPWRKDGGC</sequence>
<evidence type="ECO:0000313" key="2">
    <source>
        <dbReference type="EMBL" id="CDJ33531.1"/>
    </source>
</evidence>